<evidence type="ECO:0000256" key="10">
    <source>
        <dbReference type="SAM" id="Phobius"/>
    </source>
</evidence>
<sequence>MLKSPCGRRVCGDVLLWAVAVASMWLSDDPLPEYALLDVAALRACGVVLLAAAAAMWRRWPLPAAALALLPGVVVADDVYVAQLALSVMLFVFLLGRRSGGRTAVAQVGALVGVAASALAFVPGRPGGEDWFTAASTVLLLVLAPWAVGRYLRAQADLAAAGFELAVVLEREHARAAQHERLRERARIASDMHDSLGHELSLLAVRAAAVQVAAEATPALRQAAAELRESAATATDRLRQITGLLRQDGEPPVGTVAALVARAAASGVNVRLDGGEETVAAELPGPVLHTAARVVQEGLTNAIKHAPGSAIQVHLRPTAETLEVTVTNGPSPGPVGGAQVDLDGRSRGVLDG</sequence>
<feature type="transmembrane region" description="Helical" evidence="10">
    <location>
        <begin position="79"/>
        <end position="96"/>
    </location>
</feature>
<comment type="caution">
    <text evidence="12">The sequence shown here is derived from an EMBL/GenBank/DDBJ whole genome shotgun (WGS) entry which is preliminary data.</text>
</comment>
<feature type="transmembrane region" description="Helical" evidence="10">
    <location>
        <begin position="34"/>
        <end position="57"/>
    </location>
</feature>
<keyword evidence="4" id="KW-0808">Transferase</keyword>
<dbReference type="SUPFAM" id="SSF55874">
    <property type="entry name" value="ATPase domain of HSP90 chaperone/DNA topoisomerase II/histidine kinase"/>
    <property type="match status" value="1"/>
</dbReference>
<proteinExistence type="predicted"/>
<organism evidence="12 13">
    <name type="scientific">Spongiactinospora gelatinilytica</name>
    <dbReference type="NCBI Taxonomy" id="2666298"/>
    <lineage>
        <taxon>Bacteria</taxon>
        <taxon>Bacillati</taxon>
        <taxon>Actinomycetota</taxon>
        <taxon>Actinomycetes</taxon>
        <taxon>Streptosporangiales</taxon>
        <taxon>Streptosporangiaceae</taxon>
        <taxon>Spongiactinospora</taxon>
    </lineage>
</organism>
<evidence type="ECO:0000256" key="3">
    <source>
        <dbReference type="ARBA" id="ARBA00022553"/>
    </source>
</evidence>
<dbReference type="GO" id="GO:0046983">
    <property type="term" value="F:protein dimerization activity"/>
    <property type="evidence" value="ECO:0007669"/>
    <property type="project" value="InterPro"/>
</dbReference>
<dbReference type="Gene3D" id="1.20.5.1930">
    <property type="match status" value="1"/>
</dbReference>
<feature type="non-terminal residue" evidence="12">
    <location>
        <position position="352"/>
    </location>
</feature>
<evidence type="ECO:0000313" key="13">
    <source>
        <dbReference type="Proteomes" id="UP000248544"/>
    </source>
</evidence>
<feature type="transmembrane region" description="Helical" evidence="10">
    <location>
        <begin position="131"/>
        <end position="148"/>
    </location>
</feature>
<evidence type="ECO:0000256" key="4">
    <source>
        <dbReference type="ARBA" id="ARBA00022679"/>
    </source>
</evidence>
<keyword evidence="7" id="KW-0067">ATP-binding</keyword>
<evidence type="ECO:0000256" key="9">
    <source>
        <dbReference type="SAM" id="MobiDB-lite"/>
    </source>
</evidence>
<keyword evidence="5" id="KW-0547">Nucleotide-binding</keyword>
<dbReference type="PANTHER" id="PTHR24421:SF10">
    <property type="entry name" value="NITRATE_NITRITE SENSOR PROTEIN NARQ"/>
    <property type="match status" value="1"/>
</dbReference>
<reference evidence="12 13" key="1">
    <citation type="submission" date="2018-01" db="EMBL/GenBank/DDBJ databases">
        <title>Draft genome sequence of Sphaerisporangium sp. 7K107.</title>
        <authorList>
            <person name="Sahin N."/>
            <person name="Saygin H."/>
            <person name="Ay H."/>
        </authorList>
    </citation>
    <scope>NUCLEOTIDE SEQUENCE [LARGE SCALE GENOMIC DNA]</scope>
    <source>
        <strain evidence="12 13">7K107</strain>
    </source>
</reference>
<dbReference type="GO" id="GO:0000155">
    <property type="term" value="F:phosphorelay sensor kinase activity"/>
    <property type="evidence" value="ECO:0007669"/>
    <property type="project" value="InterPro"/>
</dbReference>
<evidence type="ECO:0000259" key="11">
    <source>
        <dbReference type="Pfam" id="PF07730"/>
    </source>
</evidence>
<evidence type="ECO:0000256" key="6">
    <source>
        <dbReference type="ARBA" id="ARBA00022777"/>
    </source>
</evidence>
<keyword evidence="10" id="KW-0472">Membrane</keyword>
<evidence type="ECO:0000313" key="12">
    <source>
        <dbReference type="EMBL" id="PZG24492.1"/>
    </source>
</evidence>
<dbReference type="AlphaFoldDB" id="A0A2W2EJH1"/>
<evidence type="ECO:0000256" key="5">
    <source>
        <dbReference type="ARBA" id="ARBA00022741"/>
    </source>
</evidence>
<protein>
    <recommendedName>
        <fullName evidence="2">histidine kinase</fullName>
        <ecNumber evidence="2">2.7.13.3</ecNumber>
    </recommendedName>
</protein>
<feature type="region of interest" description="Disordered" evidence="9">
    <location>
        <begin position="327"/>
        <end position="352"/>
    </location>
</feature>
<gene>
    <name evidence="12" type="ORF">C1I98_35580</name>
</gene>
<dbReference type="Pfam" id="PF07730">
    <property type="entry name" value="HisKA_3"/>
    <property type="match status" value="1"/>
</dbReference>
<feature type="compositionally biased region" description="Basic and acidic residues" evidence="9">
    <location>
        <begin position="342"/>
        <end position="352"/>
    </location>
</feature>
<dbReference type="PANTHER" id="PTHR24421">
    <property type="entry name" value="NITRATE/NITRITE SENSOR PROTEIN NARX-RELATED"/>
    <property type="match status" value="1"/>
</dbReference>
<keyword evidence="10" id="KW-1133">Transmembrane helix</keyword>
<keyword evidence="8" id="KW-0902">Two-component regulatory system</keyword>
<dbReference type="InterPro" id="IPR036890">
    <property type="entry name" value="HATPase_C_sf"/>
</dbReference>
<dbReference type="EC" id="2.7.13.3" evidence="2"/>
<name>A0A2W2EJH1_9ACTN</name>
<dbReference type="Gene3D" id="3.30.565.10">
    <property type="entry name" value="Histidine kinase-like ATPase, C-terminal domain"/>
    <property type="match status" value="1"/>
</dbReference>
<dbReference type="InterPro" id="IPR011712">
    <property type="entry name" value="Sig_transdc_His_kin_sub3_dim/P"/>
</dbReference>
<keyword evidence="10" id="KW-0812">Transmembrane</keyword>
<feature type="transmembrane region" description="Helical" evidence="10">
    <location>
        <begin position="108"/>
        <end position="125"/>
    </location>
</feature>
<accession>A0A2W2EJH1</accession>
<keyword evidence="6 12" id="KW-0418">Kinase</keyword>
<comment type="catalytic activity">
    <reaction evidence="1">
        <text>ATP + protein L-histidine = ADP + protein N-phospho-L-histidine.</text>
        <dbReference type="EC" id="2.7.13.3"/>
    </reaction>
</comment>
<evidence type="ECO:0000256" key="2">
    <source>
        <dbReference type="ARBA" id="ARBA00012438"/>
    </source>
</evidence>
<evidence type="ECO:0000256" key="8">
    <source>
        <dbReference type="ARBA" id="ARBA00023012"/>
    </source>
</evidence>
<dbReference type="GO" id="GO:0016020">
    <property type="term" value="C:membrane"/>
    <property type="evidence" value="ECO:0007669"/>
    <property type="project" value="InterPro"/>
</dbReference>
<dbReference type="InterPro" id="IPR050482">
    <property type="entry name" value="Sensor_HK_TwoCompSys"/>
</dbReference>
<evidence type="ECO:0000256" key="1">
    <source>
        <dbReference type="ARBA" id="ARBA00000085"/>
    </source>
</evidence>
<dbReference type="Proteomes" id="UP000248544">
    <property type="component" value="Unassembled WGS sequence"/>
</dbReference>
<dbReference type="GO" id="GO:0005524">
    <property type="term" value="F:ATP binding"/>
    <property type="evidence" value="ECO:0007669"/>
    <property type="project" value="UniProtKB-KW"/>
</dbReference>
<keyword evidence="3" id="KW-0597">Phosphoprotein</keyword>
<dbReference type="EMBL" id="POUA01000496">
    <property type="protein sequence ID" value="PZG24492.1"/>
    <property type="molecule type" value="Genomic_DNA"/>
</dbReference>
<keyword evidence="13" id="KW-1185">Reference proteome</keyword>
<evidence type="ECO:0000256" key="7">
    <source>
        <dbReference type="ARBA" id="ARBA00022840"/>
    </source>
</evidence>
<feature type="domain" description="Signal transduction histidine kinase subgroup 3 dimerisation and phosphoacceptor" evidence="11">
    <location>
        <begin position="184"/>
        <end position="248"/>
    </location>
</feature>